<proteinExistence type="predicted"/>
<organism evidence="3 4">
    <name type="scientific">Centaurea solstitialis</name>
    <name type="common">yellow star-thistle</name>
    <dbReference type="NCBI Taxonomy" id="347529"/>
    <lineage>
        <taxon>Eukaryota</taxon>
        <taxon>Viridiplantae</taxon>
        <taxon>Streptophyta</taxon>
        <taxon>Embryophyta</taxon>
        <taxon>Tracheophyta</taxon>
        <taxon>Spermatophyta</taxon>
        <taxon>Magnoliopsida</taxon>
        <taxon>eudicotyledons</taxon>
        <taxon>Gunneridae</taxon>
        <taxon>Pentapetalae</taxon>
        <taxon>asterids</taxon>
        <taxon>campanulids</taxon>
        <taxon>Asterales</taxon>
        <taxon>Asteraceae</taxon>
        <taxon>Carduoideae</taxon>
        <taxon>Cardueae</taxon>
        <taxon>Centaureinae</taxon>
        <taxon>Centaurea</taxon>
    </lineage>
</organism>
<reference evidence="3" key="1">
    <citation type="submission" date="2023-03" db="EMBL/GenBank/DDBJ databases">
        <title>Chromosome-scale reference genome and RAD-based genetic map of yellow starthistle (Centaurea solstitialis) reveal putative structural variation and QTLs associated with invader traits.</title>
        <authorList>
            <person name="Reatini B."/>
            <person name="Cang F.A."/>
            <person name="Jiang Q."/>
            <person name="Mckibben M.T.W."/>
            <person name="Barker M.S."/>
            <person name="Rieseberg L.H."/>
            <person name="Dlugosch K.M."/>
        </authorList>
    </citation>
    <scope>NUCLEOTIDE SEQUENCE</scope>
    <source>
        <strain evidence="3">CAN-66</strain>
        <tissue evidence="3">Leaf</tissue>
    </source>
</reference>
<keyword evidence="2" id="KW-0472">Membrane</keyword>
<dbReference type="EMBL" id="JARYMX010000008">
    <property type="protein sequence ID" value="KAJ9539538.1"/>
    <property type="molecule type" value="Genomic_DNA"/>
</dbReference>
<evidence type="ECO:0000256" key="1">
    <source>
        <dbReference type="SAM" id="MobiDB-lite"/>
    </source>
</evidence>
<evidence type="ECO:0000256" key="2">
    <source>
        <dbReference type="SAM" id="Phobius"/>
    </source>
</evidence>
<accession>A0AA38SIN2</accession>
<comment type="caution">
    <text evidence="3">The sequence shown here is derived from an EMBL/GenBank/DDBJ whole genome shotgun (WGS) entry which is preliminary data.</text>
</comment>
<dbReference type="Proteomes" id="UP001172457">
    <property type="component" value="Chromosome 8"/>
</dbReference>
<keyword evidence="2" id="KW-0812">Transmembrane</keyword>
<sequence length="208" mass="22683">MSSSSAPNEYSADESGYITSRPRRDPPSIEEEDPSEDSDAATSETPVRSPALVPPPPVPRAAPEIPPPAPRGLRIRTTARKSVPLPMRVTLTDPPRTKGETSRLGARSETTQVVTGVPMGHPPGMTAEQARLVRDMARGLDSQRSTLDHHRYILGSVTEILDAHNQHLTRAMQTAIAARRAVRMLSQYLLVAVIMMVLLGSFYLGMTR</sequence>
<name>A0AA38SIN2_9ASTR</name>
<feature type="region of interest" description="Disordered" evidence="1">
    <location>
        <begin position="1"/>
        <end position="123"/>
    </location>
</feature>
<evidence type="ECO:0000313" key="3">
    <source>
        <dbReference type="EMBL" id="KAJ9539538.1"/>
    </source>
</evidence>
<feature type="transmembrane region" description="Helical" evidence="2">
    <location>
        <begin position="188"/>
        <end position="206"/>
    </location>
</feature>
<gene>
    <name evidence="3" type="ORF">OSB04_032271</name>
</gene>
<keyword evidence="4" id="KW-1185">Reference proteome</keyword>
<evidence type="ECO:0000313" key="4">
    <source>
        <dbReference type="Proteomes" id="UP001172457"/>
    </source>
</evidence>
<feature type="compositionally biased region" description="Pro residues" evidence="1">
    <location>
        <begin position="52"/>
        <end position="70"/>
    </location>
</feature>
<feature type="compositionally biased region" description="Acidic residues" evidence="1">
    <location>
        <begin position="28"/>
        <end position="39"/>
    </location>
</feature>
<keyword evidence="2" id="KW-1133">Transmembrane helix</keyword>
<protein>
    <submittedName>
        <fullName evidence="3">Uncharacterized protein</fullName>
    </submittedName>
</protein>
<dbReference type="AlphaFoldDB" id="A0AA38SIN2"/>